<feature type="transmembrane region" description="Helical" evidence="1">
    <location>
        <begin position="189"/>
        <end position="207"/>
    </location>
</feature>
<feature type="transmembrane region" description="Helical" evidence="1">
    <location>
        <begin position="12"/>
        <end position="30"/>
    </location>
</feature>
<organism evidence="2 3">
    <name type="scientific">Amphritea atlantica</name>
    <dbReference type="NCBI Taxonomy" id="355243"/>
    <lineage>
        <taxon>Bacteria</taxon>
        <taxon>Pseudomonadati</taxon>
        <taxon>Pseudomonadota</taxon>
        <taxon>Gammaproteobacteria</taxon>
        <taxon>Oceanospirillales</taxon>
        <taxon>Oceanospirillaceae</taxon>
        <taxon>Amphritea</taxon>
    </lineage>
</organism>
<accession>A0A1H9JI85</accession>
<sequence>MISLFLKSVFQFLVIVALCGPWIYTLWMKIPADYDESDLDYKNYTLIDIQEERRHRAVNLVKLKLVNSDGNTVYRTEYDHWLPHNTIWRLKYRHLGEEIRVGINYRDQICKIETLTDGSYIEILKPSELMLNYREGINYDYFLLTLFLLMFFVGVYHVYIDFKNKIFISGYLDDINGDVFLVKASRIDFLYLMAMVFLVCGLGYIFLFNKFGLILAVTFSPLIFLGLLKTYKYAYKLKSIFNDIAKVSKDGIIVYKYSNEPIRWSEIEQIYFSLNGRFSSAKEPIVLIISGRDNCEIASGSTQIKTLDLYNVLKAMKEKYS</sequence>
<gene>
    <name evidence="2" type="ORF">SAMN03080615_03035</name>
</gene>
<feature type="transmembrane region" description="Helical" evidence="1">
    <location>
        <begin position="141"/>
        <end position="159"/>
    </location>
</feature>
<keyword evidence="1" id="KW-0472">Membrane</keyword>
<reference evidence="3" key="1">
    <citation type="submission" date="2016-10" db="EMBL/GenBank/DDBJ databases">
        <authorList>
            <person name="Varghese N."/>
            <person name="Submissions S."/>
        </authorList>
    </citation>
    <scope>NUCLEOTIDE SEQUENCE [LARGE SCALE GENOMIC DNA]</scope>
    <source>
        <strain evidence="3">DSM 18887</strain>
    </source>
</reference>
<dbReference type="Proteomes" id="UP000198749">
    <property type="component" value="Unassembled WGS sequence"/>
</dbReference>
<dbReference type="STRING" id="355243.SAMN03080615_03035"/>
<feature type="transmembrane region" description="Helical" evidence="1">
    <location>
        <begin position="213"/>
        <end position="231"/>
    </location>
</feature>
<dbReference type="AlphaFoldDB" id="A0A1H9JI85"/>
<name>A0A1H9JI85_9GAMM</name>
<keyword evidence="3" id="KW-1185">Reference proteome</keyword>
<evidence type="ECO:0000313" key="3">
    <source>
        <dbReference type="Proteomes" id="UP000198749"/>
    </source>
</evidence>
<proteinExistence type="predicted"/>
<protein>
    <submittedName>
        <fullName evidence="2">Uncharacterized protein</fullName>
    </submittedName>
</protein>
<evidence type="ECO:0000313" key="2">
    <source>
        <dbReference type="EMBL" id="SEQ86530.1"/>
    </source>
</evidence>
<keyword evidence="1" id="KW-0812">Transmembrane</keyword>
<dbReference type="RefSeq" id="WP_091359995.1">
    <property type="nucleotide sequence ID" value="NZ_AP025284.1"/>
</dbReference>
<dbReference type="EMBL" id="FOGB01000009">
    <property type="protein sequence ID" value="SEQ86530.1"/>
    <property type="molecule type" value="Genomic_DNA"/>
</dbReference>
<evidence type="ECO:0000256" key="1">
    <source>
        <dbReference type="SAM" id="Phobius"/>
    </source>
</evidence>
<keyword evidence="1" id="KW-1133">Transmembrane helix</keyword>